<dbReference type="AlphaFoldDB" id="Q8RTK5"/>
<dbReference type="EMBL" id="AF420260">
    <property type="protein sequence ID" value="AAL77874.1"/>
    <property type="molecule type" value="Genomic_DNA"/>
</dbReference>
<accession>Q8RTK5</accession>
<sequence>MCFVNCCFENQNCANPVPRDNKFFLSEFDVCYRHS</sequence>
<organism evidence="1">
    <name type="scientific">Lactiplantibacillus paraplantarum</name>
    <dbReference type="NCBI Taxonomy" id="60520"/>
    <lineage>
        <taxon>Bacteria</taxon>
        <taxon>Bacillati</taxon>
        <taxon>Bacillota</taxon>
        <taxon>Bacilli</taxon>
        <taxon>Lactobacillales</taxon>
        <taxon>Lactobacillaceae</taxon>
        <taxon>Lactiplantibacillus</taxon>
    </lineage>
</organism>
<proteinExistence type="predicted"/>
<evidence type="ECO:0000313" key="1">
    <source>
        <dbReference type="EMBL" id="AAL77874.1"/>
    </source>
</evidence>
<protein>
    <submittedName>
        <fullName evidence="1">Uncharacterized protein</fullName>
    </submittedName>
</protein>
<name>Q8RTK5_9LACO</name>
<reference evidence="1" key="1">
    <citation type="submission" date="2001-09" db="EMBL/GenBank/DDBJ databases">
        <title>Characterization, Purification, and DNA Sequence of Leucocin K, a Novel Bacteriocin Produced by Leuconostoc mesenteroides.</title>
        <authorList>
            <person name="Lee K.-H."/>
            <person name="Lee H.-J."/>
            <person name="Chang H.-C."/>
            <person name="Chung D.-K."/>
            <person name="Lee J.-H."/>
            <person name="Kim J.-H."/>
        </authorList>
    </citation>
    <scope>NUCLEOTIDE SEQUENCE</scope>
    <source>
        <strain evidence="1">C7</strain>
    </source>
</reference>